<evidence type="ECO:0000313" key="1">
    <source>
        <dbReference type="EMBL" id="UQX88234.1"/>
    </source>
</evidence>
<sequence length="101" mass="10461">MPVIIVHGPPTESAQALLHKVNQAVAGALGLRPVDVHSMFSPAGPAATGEQPDSAWPTALLHGRARPPELMAAAVNGVSAVLAEEFDVAPGRVWVQWVLTG</sequence>
<dbReference type="Proteomes" id="UP001056336">
    <property type="component" value="Chromosome"/>
</dbReference>
<dbReference type="EMBL" id="CP097332">
    <property type="protein sequence ID" value="UQX88234.1"/>
    <property type="molecule type" value="Genomic_DNA"/>
</dbReference>
<organism evidence="1 2">
    <name type="scientific">Jatrophihabitans telluris</name>
    <dbReference type="NCBI Taxonomy" id="2038343"/>
    <lineage>
        <taxon>Bacteria</taxon>
        <taxon>Bacillati</taxon>
        <taxon>Actinomycetota</taxon>
        <taxon>Actinomycetes</taxon>
        <taxon>Jatrophihabitantales</taxon>
        <taxon>Jatrophihabitantaceae</taxon>
        <taxon>Jatrophihabitans</taxon>
    </lineage>
</organism>
<evidence type="ECO:0000313" key="2">
    <source>
        <dbReference type="Proteomes" id="UP001056336"/>
    </source>
</evidence>
<accession>A0ABY4QXD2</accession>
<keyword evidence="2" id="KW-1185">Reference proteome</keyword>
<name>A0ABY4QXD2_9ACTN</name>
<reference evidence="1" key="2">
    <citation type="submission" date="2022-05" db="EMBL/GenBank/DDBJ databases">
        <authorList>
            <person name="Kim J.-S."/>
            <person name="Lee K."/>
            <person name="Suh M."/>
            <person name="Eom M."/>
            <person name="Kim J.-S."/>
            <person name="Kim D.-S."/>
            <person name="Ko S.-H."/>
            <person name="Shin Y."/>
            <person name="Lee J.-S."/>
        </authorList>
    </citation>
    <scope>NUCLEOTIDE SEQUENCE</scope>
    <source>
        <strain evidence="1">N237</strain>
    </source>
</reference>
<reference evidence="1" key="1">
    <citation type="journal article" date="2018" name="Int. J. Syst. Evol. Microbiol.">
        <title>Jatrophihabitans telluris sp. nov., isolated from sediment soil of lava forest wetlands and the emended description of the genus Jatrophihabitans.</title>
        <authorList>
            <person name="Lee K.C."/>
            <person name="Suh M.K."/>
            <person name="Eom M.K."/>
            <person name="Kim K.K."/>
            <person name="Kim J.S."/>
            <person name="Kim D.S."/>
            <person name="Ko S.H."/>
            <person name="Shin Y.K."/>
            <person name="Lee J.S."/>
        </authorList>
    </citation>
    <scope>NUCLEOTIDE SEQUENCE</scope>
    <source>
        <strain evidence="1">N237</strain>
    </source>
</reference>
<protein>
    <submittedName>
        <fullName evidence="1">Uncharacterized protein</fullName>
    </submittedName>
</protein>
<dbReference type="RefSeq" id="WP_249771537.1">
    <property type="nucleotide sequence ID" value="NZ_CP097332.1"/>
</dbReference>
<gene>
    <name evidence="1" type="ORF">M6D93_18390</name>
</gene>
<proteinExistence type="predicted"/>